<proteinExistence type="predicted"/>
<dbReference type="Pfam" id="PF06108">
    <property type="entry name" value="DUF952"/>
    <property type="match status" value="1"/>
</dbReference>
<dbReference type="OrthoDB" id="9799937at2"/>
<dbReference type="STRING" id="1641875.XM53_19495"/>
<dbReference type="InterPro" id="IPR009297">
    <property type="entry name" value="DUF952"/>
</dbReference>
<dbReference type="PANTHER" id="PTHR34129">
    <property type="entry name" value="BLR1139 PROTEIN"/>
    <property type="match status" value="1"/>
</dbReference>
<accession>A0A0T5NPM8</accession>
<organism evidence="1 2">
    <name type="scientific">Roseovarius atlanticus</name>
    <dbReference type="NCBI Taxonomy" id="1641875"/>
    <lineage>
        <taxon>Bacteria</taxon>
        <taxon>Pseudomonadati</taxon>
        <taxon>Pseudomonadota</taxon>
        <taxon>Alphaproteobacteria</taxon>
        <taxon>Rhodobacterales</taxon>
        <taxon>Roseobacteraceae</taxon>
        <taxon>Roseovarius</taxon>
    </lineage>
</organism>
<dbReference type="EMBL" id="LAXJ01000027">
    <property type="protein sequence ID" value="KRS10720.1"/>
    <property type="molecule type" value="Genomic_DNA"/>
</dbReference>
<name>A0A0T5NPM8_9RHOB</name>
<sequence length="112" mass="12591">MLIYKIFRQEEWAALRSDEETRGAAVDVADGYIHFSTPMQAPETAAKHFKGADDLVLVAVETDRLGDDLRWETSRGGDKFPHLYRVLRLEDVVWAQPLPLVDGVHQFPAGAV</sequence>
<dbReference type="Gene3D" id="3.20.170.20">
    <property type="entry name" value="Protein of unknown function DUF952"/>
    <property type="match status" value="1"/>
</dbReference>
<evidence type="ECO:0000313" key="1">
    <source>
        <dbReference type="EMBL" id="KRS10720.1"/>
    </source>
</evidence>
<evidence type="ECO:0008006" key="3">
    <source>
        <dbReference type="Google" id="ProtNLM"/>
    </source>
</evidence>
<comment type="caution">
    <text evidence="1">The sequence shown here is derived from an EMBL/GenBank/DDBJ whole genome shotgun (WGS) entry which is preliminary data.</text>
</comment>
<evidence type="ECO:0000313" key="2">
    <source>
        <dbReference type="Proteomes" id="UP000051295"/>
    </source>
</evidence>
<gene>
    <name evidence="1" type="ORF">XM53_19495</name>
</gene>
<protein>
    <recommendedName>
        <fullName evidence="3">Dihydroorotate dehydrogenase</fullName>
    </recommendedName>
</protein>
<reference evidence="1 2" key="1">
    <citation type="submission" date="2015-04" db="EMBL/GenBank/DDBJ databases">
        <title>The draft genome sequence of Roseovarius sp.R12b.</title>
        <authorList>
            <person name="Li G."/>
            <person name="Lai Q."/>
            <person name="Shao Z."/>
            <person name="Yan P."/>
        </authorList>
    </citation>
    <scope>NUCLEOTIDE SEQUENCE [LARGE SCALE GENOMIC DNA]</scope>
    <source>
        <strain evidence="1 2">R12B</strain>
    </source>
</reference>
<dbReference type="Proteomes" id="UP000051295">
    <property type="component" value="Unassembled WGS sequence"/>
</dbReference>
<dbReference type="PANTHER" id="PTHR34129:SF1">
    <property type="entry name" value="DUF952 DOMAIN-CONTAINING PROTEIN"/>
    <property type="match status" value="1"/>
</dbReference>
<dbReference type="AlphaFoldDB" id="A0A0T5NPM8"/>
<dbReference type="RefSeq" id="WP_057796551.1">
    <property type="nucleotide sequence ID" value="NZ_LAXJ01000027.1"/>
</dbReference>
<dbReference type="SUPFAM" id="SSF56399">
    <property type="entry name" value="ADP-ribosylation"/>
    <property type="match status" value="1"/>
</dbReference>
<keyword evidence="2" id="KW-1185">Reference proteome</keyword>
<dbReference type="PATRIC" id="fig|1641875.4.peg.2439"/>